<evidence type="ECO:0000259" key="12">
    <source>
        <dbReference type="Pfam" id="PF00999"/>
    </source>
</evidence>
<dbReference type="GO" id="GO:0015385">
    <property type="term" value="F:sodium:proton antiporter activity"/>
    <property type="evidence" value="ECO:0007669"/>
    <property type="project" value="InterPro"/>
</dbReference>
<dbReference type="STRING" id="1414654.BFR47_06570"/>
<accession>A0A1J4Q958</accession>
<evidence type="ECO:0000256" key="5">
    <source>
        <dbReference type="ARBA" id="ARBA00022692"/>
    </source>
</evidence>
<dbReference type="InterPro" id="IPR006153">
    <property type="entry name" value="Cation/H_exchanger_TM"/>
</dbReference>
<feature type="transmembrane region" description="Helical" evidence="11">
    <location>
        <begin position="164"/>
        <end position="183"/>
    </location>
</feature>
<keyword evidence="14" id="KW-1185">Reference proteome</keyword>
<evidence type="ECO:0000256" key="1">
    <source>
        <dbReference type="ARBA" id="ARBA00004651"/>
    </source>
</evidence>
<dbReference type="Pfam" id="PF00999">
    <property type="entry name" value="Na_H_Exchanger"/>
    <property type="match status" value="1"/>
</dbReference>
<dbReference type="GO" id="GO:0051453">
    <property type="term" value="P:regulation of intracellular pH"/>
    <property type="evidence" value="ECO:0007669"/>
    <property type="project" value="TreeGrafter"/>
</dbReference>
<keyword evidence="4" id="KW-1003">Cell membrane</keyword>
<dbReference type="AlphaFoldDB" id="A0A1J4Q958"/>
<evidence type="ECO:0000256" key="3">
    <source>
        <dbReference type="ARBA" id="ARBA00022449"/>
    </source>
</evidence>
<comment type="caution">
    <text evidence="13">The sequence shown here is derived from an EMBL/GenBank/DDBJ whole genome shotgun (WGS) entry which is preliminary data.</text>
</comment>
<keyword evidence="10" id="KW-0739">Sodium transport</keyword>
<organism evidence="13 14">
    <name type="scientific">Oceanisphaera psychrotolerans</name>
    <dbReference type="NCBI Taxonomy" id="1414654"/>
    <lineage>
        <taxon>Bacteria</taxon>
        <taxon>Pseudomonadati</taxon>
        <taxon>Pseudomonadota</taxon>
        <taxon>Gammaproteobacteria</taxon>
        <taxon>Aeromonadales</taxon>
        <taxon>Aeromonadaceae</taxon>
        <taxon>Oceanisphaera</taxon>
    </lineage>
</organism>
<evidence type="ECO:0000256" key="10">
    <source>
        <dbReference type="ARBA" id="ARBA00023201"/>
    </source>
</evidence>
<evidence type="ECO:0000256" key="8">
    <source>
        <dbReference type="ARBA" id="ARBA00023065"/>
    </source>
</evidence>
<dbReference type="Gene3D" id="1.20.1530.20">
    <property type="match status" value="1"/>
</dbReference>
<feature type="transmembrane region" description="Helical" evidence="11">
    <location>
        <begin position="283"/>
        <end position="301"/>
    </location>
</feature>
<dbReference type="PANTHER" id="PTHR10110">
    <property type="entry name" value="SODIUM/HYDROGEN EXCHANGER"/>
    <property type="match status" value="1"/>
</dbReference>
<evidence type="ECO:0000256" key="6">
    <source>
        <dbReference type="ARBA" id="ARBA00022989"/>
    </source>
</evidence>
<feature type="domain" description="Cation/H+ exchanger transmembrane" evidence="12">
    <location>
        <begin position="23"/>
        <end position="399"/>
    </location>
</feature>
<keyword evidence="8" id="KW-0406">Ion transport</keyword>
<reference evidence="13 14" key="1">
    <citation type="submission" date="2016-07" db="EMBL/GenBank/DDBJ databases">
        <title>Draft Genome Sequence of Oceanisphaera psychrotolerans, isolated from coastal sediment samples.</title>
        <authorList>
            <person name="Zhuo S."/>
            <person name="Ruan Z."/>
        </authorList>
    </citation>
    <scope>NUCLEOTIDE SEQUENCE [LARGE SCALE GENOMIC DNA]</scope>
    <source>
        <strain evidence="13 14">LAM-WHM-ZC</strain>
    </source>
</reference>
<keyword evidence="7" id="KW-0915">Sodium</keyword>
<keyword evidence="2" id="KW-0813">Transport</keyword>
<feature type="transmembrane region" description="Helical" evidence="11">
    <location>
        <begin position="307"/>
        <end position="335"/>
    </location>
</feature>
<feature type="transmembrane region" description="Helical" evidence="11">
    <location>
        <begin position="347"/>
        <end position="367"/>
    </location>
</feature>
<feature type="transmembrane region" description="Helical" evidence="11">
    <location>
        <begin position="246"/>
        <end position="263"/>
    </location>
</feature>
<evidence type="ECO:0000256" key="9">
    <source>
        <dbReference type="ARBA" id="ARBA00023136"/>
    </source>
</evidence>
<evidence type="ECO:0000256" key="7">
    <source>
        <dbReference type="ARBA" id="ARBA00023053"/>
    </source>
</evidence>
<feature type="transmembrane region" description="Helical" evidence="11">
    <location>
        <begin position="6"/>
        <end position="23"/>
    </location>
</feature>
<dbReference type="EMBL" id="MDKE01000069">
    <property type="protein sequence ID" value="OIN04266.1"/>
    <property type="molecule type" value="Genomic_DNA"/>
</dbReference>
<sequence>MHDSSLITLIVFVISGLVVLNALSYYSERIMLFPSVIWVLCLGMIYGAVNHFELLHLPEVFLDPNIILFVLVPVLIFAAAKKMCLHHFRKVLKESSILATLGIVISMVGVALVLYWVFHVPLLESLLFGVIVSATDPIAVSAILHESKDLSTERKMLIEGESILNDGFVVAVFATLSVMIFGTEEISLALSGGKLVVNILGALALGVVLGRLARFLLRVWKNKAPSLTVNITLALAFASFLLAETFHFPGVLAVFAGALAFGYRPDENNDKVQGAQEQVWDYLEYIVNSILFFLLGASFFSQASIEIITITLVVIGVVVLFMSRFIALGILSPFLRIEKEKITRQDFWLLNFSGSRGAISIALILLLPNDFSYKPLFLTIAFIMVFVSLLVYPIILKKVL</sequence>
<evidence type="ECO:0000256" key="4">
    <source>
        <dbReference type="ARBA" id="ARBA00022475"/>
    </source>
</evidence>
<evidence type="ECO:0000313" key="13">
    <source>
        <dbReference type="EMBL" id="OIN04266.1"/>
    </source>
</evidence>
<dbReference type="OrthoDB" id="9774146at2"/>
<evidence type="ECO:0000313" key="14">
    <source>
        <dbReference type="Proteomes" id="UP000243073"/>
    </source>
</evidence>
<keyword evidence="5 11" id="KW-0812">Transmembrane</keyword>
<dbReference type="PANTHER" id="PTHR10110:SF86">
    <property type="entry name" value="SODIUM_HYDROGEN EXCHANGER 7"/>
    <property type="match status" value="1"/>
</dbReference>
<protein>
    <submittedName>
        <fullName evidence="13">Sodium:proton antiporter</fullName>
    </submittedName>
</protein>
<keyword evidence="6 11" id="KW-1133">Transmembrane helix</keyword>
<keyword evidence="3" id="KW-0050">Antiport</keyword>
<feature type="transmembrane region" description="Helical" evidence="11">
    <location>
        <begin position="101"/>
        <end position="119"/>
    </location>
</feature>
<dbReference type="Proteomes" id="UP000243073">
    <property type="component" value="Unassembled WGS sequence"/>
</dbReference>
<dbReference type="GO" id="GO:0098719">
    <property type="term" value="P:sodium ion import across plasma membrane"/>
    <property type="evidence" value="ECO:0007669"/>
    <property type="project" value="TreeGrafter"/>
</dbReference>
<comment type="subcellular location">
    <subcellularLocation>
        <location evidence="1">Cell membrane</location>
        <topology evidence="1">Multi-pass membrane protein</topology>
    </subcellularLocation>
</comment>
<dbReference type="GO" id="GO:0015386">
    <property type="term" value="F:potassium:proton antiporter activity"/>
    <property type="evidence" value="ECO:0007669"/>
    <property type="project" value="TreeGrafter"/>
</dbReference>
<name>A0A1J4Q958_9GAMM</name>
<evidence type="ECO:0000256" key="11">
    <source>
        <dbReference type="SAM" id="Phobius"/>
    </source>
</evidence>
<evidence type="ECO:0000256" key="2">
    <source>
        <dbReference type="ARBA" id="ARBA00022448"/>
    </source>
</evidence>
<feature type="transmembrane region" description="Helical" evidence="11">
    <location>
        <begin position="30"/>
        <end position="49"/>
    </location>
</feature>
<feature type="transmembrane region" description="Helical" evidence="11">
    <location>
        <begin position="61"/>
        <end position="80"/>
    </location>
</feature>
<dbReference type="GO" id="GO:0005886">
    <property type="term" value="C:plasma membrane"/>
    <property type="evidence" value="ECO:0007669"/>
    <property type="project" value="UniProtKB-SubCell"/>
</dbReference>
<dbReference type="RefSeq" id="WP_071474042.1">
    <property type="nucleotide sequence ID" value="NZ_MDKE01000069.1"/>
</dbReference>
<dbReference type="InterPro" id="IPR038770">
    <property type="entry name" value="Na+/solute_symporter_sf"/>
</dbReference>
<feature type="transmembrane region" description="Helical" evidence="11">
    <location>
        <begin position="195"/>
        <end position="217"/>
    </location>
</feature>
<proteinExistence type="predicted"/>
<feature type="transmembrane region" description="Helical" evidence="11">
    <location>
        <begin position="373"/>
        <end position="395"/>
    </location>
</feature>
<dbReference type="InterPro" id="IPR018422">
    <property type="entry name" value="Cation/H_exchanger_CPA1"/>
</dbReference>
<gene>
    <name evidence="13" type="ORF">BFR47_06570</name>
</gene>
<keyword evidence="9 11" id="KW-0472">Membrane</keyword>